<evidence type="ECO:0000313" key="1">
    <source>
        <dbReference type="EMBL" id="AVV60446.1"/>
    </source>
</evidence>
<keyword evidence="1" id="KW-0614">Plasmid</keyword>
<protein>
    <submittedName>
        <fullName evidence="1">Uncharacterized protein</fullName>
    </submittedName>
</protein>
<dbReference type="AlphaFoldDB" id="A0A2R4KLF7"/>
<name>A0A2R4KLF7_ECOLX</name>
<organism evidence="1">
    <name type="scientific">Escherichia coli</name>
    <dbReference type="NCBI Taxonomy" id="562"/>
    <lineage>
        <taxon>Bacteria</taxon>
        <taxon>Pseudomonadati</taxon>
        <taxon>Pseudomonadota</taxon>
        <taxon>Gammaproteobacteria</taxon>
        <taxon>Enterobacterales</taxon>
        <taxon>Enterobacteriaceae</taxon>
        <taxon>Escherichia</taxon>
    </lineage>
</organism>
<sequence length="37" mass="3932">MTEHENPGRPPFFAQSHAALPLTLDGMVCDGTSPLHG</sequence>
<reference evidence="1" key="1">
    <citation type="submission" date="2017-11" db="EMBL/GenBank/DDBJ databases">
        <title>Plasmid harboring IMP-8 metallo-beta-lactamase in E. coli isolates from Argentina.</title>
        <authorList>
            <person name="Elena A."/>
            <person name="Cejas D."/>
            <person name="Magarinos F."/>
            <person name="Gutkind G."/>
            <person name="Di Conza J."/>
            <person name="Radice M."/>
        </authorList>
    </citation>
    <scope>NUCLEOTIDE SEQUENCE</scope>
    <source>
        <strain evidence="1">G3216</strain>
        <plasmid evidence="1">pG3216.2</plasmid>
    </source>
</reference>
<geneLocation type="plasmid" evidence="1">
    <name>pG3216.2</name>
</geneLocation>
<accession>A0A2R4KLF7</accession>
<dbReference type="EMBL" id="MG550958">
    <property type="protein sequence ID" value="AVV60446.1"/>
    <property type="molecule type" value="Genomic_DNA"/>
</dbReference>
<proteinExistence type="predicted"/>